<dbReference type="Gene3D" id="1.20.1640.10">
    <property type="entry name" value="Multidrug efflux transporter AcrB transmembrane domain"/>
    <property type="match status" value="1"/>
</dbReference>
<evidence type="ECO:0000313" key="2">
    <source>
        <dbReference type="Proteomes" id="UP000019102"/>
    </source>
</evidence>
<evidence type="ECO:0000313" key="1">
    <source>
        <dbReference type="EMBL" id="GAE92471.1"/>
    </source>
</evidence>
<name>W4VH53_9BACI</name>
<dbReference type="Gene3D" id="3.30.70.1430">
    <property type="entry name" value="Multidrug efflux transporter AcrB pore domain"/>
    <property type="match status" value="1"/>
</dbReference>
<dbReference type="Pfam" id="PF00873">
    <property type="entry name" value="ACR_tran"/>
    <property type="match status" value="1"/>
</dbReference>
<dbReference type="eggNOG" id="COG0841">
    <property type="taxonomic scope" value="Bacteria"/>
</dbReference>
<proteinExistence type="predicted"/>
<keyword evidence="2" id="KW-1185">Reference proteome</keyword>
<dbReference type="GO" id="GO:0005886">
    <property type="term" value="C:plasma membrane"/>
    <property type="evidence" value="ECO:0007669"/>
    <property type="project" value="TreeGrafter"/>
</dbReference>
<dbReference type="SUPFAM" id="SSF82693">
    <property type="entry name" value="Multidrug efflux transporter AcrB pore domain, PN1, PN2, PC1 and PC2 subdomains"/>
    <property type="match status" value="1"/>
</dbReference>
<dbReference type="PANTHER" id="PTHR32063">
    <property type="match status" value="1"/>
</dbReference>
<accession>W4VH53</accession>
<comment type="caution">
    <text evidence="1">The sequence shown here is derived from an EMBL/GenBank/DDBJ whole genome shotgun (WGS) entry which is preliminary data.</text>
</comment>
<reference evidence="1 2" key="1">
    <citation type="journal article" date="2014" name="Genome Announc.">
        <title>Draft Genome Sequence of the Boron-Tolerant and Moderately Halotolerant Bacterium Gracilibacillus boraciitolerans JCM 21714T.</title>
        <authorList>
            <person name="Ahmed I."/>
            <person name="Oshima K."/>
            <person name="Suda W."/>
            <person name="Kitamura K."/>
            <person name="Iida T."/>
            <person name="Ohmori Y."/>
            <person name="Fujiwara T."/>
            <person name="Hattori M."/>
            <person name="Ohkuma M."/>
        </authorList>
    </citation>
    <scope>NUCLEOTIDE SEQUENCE [LARGE SCALE GENOMIC DNA]</scope>
    <source>
        <strain evidence="1 2">JCM 21714</strain>
    </source>
</reference>
<sequence length="59" mass="6251">MIVLAIIAMGVISVRNLAIDLFPEIDLPIAVVATSYPDAAPQEVESLVSKPLEGGFKLD</sequence>
<organism evidence="1 2">
    <name type="scientific">Gracilibacillus boraciitolerans JCM 21714</name>
    <dbReference type="NCBI Taxonomy" id="1298598"/>
    <lineage>
        <taxon>Bacteria</taxon>
        <taxon>Bacillati</taxon>
        <taxon>Bacillota</taxon>
        <taxon>Bacilli</taxon>
        <taxon>Bacillales</taxon>
        <taxon>Bacillaceae</taxon>
        <taxon>Gracilibacillus</taxon>
    </lineage>
</organism>
<dbReference type="STRING" id="1298598.JCM21714_1475"/>
<dbReference type="PANTHER" id="PTHR32063:SF0">
    <property type="entry name" value="SWARMING MOTILITY PROTEIN SWRC"/>
    <property type="match status" value="1"/>
</dbReference>
<dbReference type="EMBL" id="BAVS01000005">
    <property type="protein sequence ID" value="GAE92471.1"/>
    <property type="molecule type" value="Genomic_DNA"/>
</dbReference>
<dbReference type="AlphaFoldDB" id="W4VH53"/>
<gene>
    <name evidence="1" type="ORF">JCM21714_1475</name>
</gene>
<dbReference type="InterPro" id="IPR001036">
    <property type="entry name" value="Acrflvin-R"/>
</dbReference>
<dbReference type="GO" id="GO:0042910">
    <property type="term" value="F:xenobiotic transmembrane transporter activity"/>
    <property type="evidence" value="ECO:0007669"/>
    <property type="project" value="TreeGrafter"/>
</dbReference>
<protein>
    <submittedName>
        <fullName evidence="1">RND multidrug efflux transporter</fullName>
    </submittedName>
</protein>
<dbReference type="Proteomes" id="UP000019102">
    <property type="component" value="Unassembled WGS sequence"/>
</dbReference>